<gene>
    <name evidence="1" type="ORF">RZ517_17740</name>
</gene>
<evidence type="ECO:0000313" key="2">
    <source>
        <dbReference type="Proteomes" id="UP001364156"/>
    </source>
</evidence>
<protein>
    <recommendedName>
        <fullName evidence="3">Arylsulfatase</fullName>
    </recommendedName>
</protein>
<sequence>MSVHLLHTARVHCEAFDRLRDSIAPGVEIVHHVHEHWLDRARDGKGGDLWTEIDSHLRQIEGPVLCTCSTIGPMAEAAGALRIDLPMMQAAAQLGGRALLVYCLDSTVEPSRLLLQRAIEEAGTEQDIEYLSLSHLWPIFEAGEVNQFALEIAKSVEEVLLEIHEITVVVLAQVSMAGAAEKLTHVKPPVLSSPKLALETLLALGAAKVS</sequence>
<name>A0ABZ2HEZ9_9RHOB</name>
<dbReference type="Proteomes" id="UP001364156">
    <property type="component" value="Chromosome"/>
</dbReference>
<dbReference type="RefSeq" id="WP_338549433.1">
    <property type="nucleotide sequence ID" value="NZ_CP146069.1"/>
</dbReference>
<evidence type="ECO:0000313" key="1">
    <source>
        <dbReference type="EMBL" id="WWR46580.1"/>
    </source>
</evidence>
<keyword evidence="2" id="KW-1185">Reference proteome</keyword>
<reference evidence="1 2" key="1">
    <citation type="submission" date="2023-10" db="EMBL/GenBank/DDBJ databases">
        <title>Roseovarius strain S88 nov., isolated from a marine algae.</title>
        <authorList>
            <person name="Lee M.W."/>
            <person name="Lee J.K."/>
            <person name="Kim J.M."/>
            <person name="Choi D.G."/>
            <person name="Baek J.H."/>
            <person name="Bayburt H."/>
            <person name="Jung J.J."/>
            <person name="Han D.M."/>
            <person name="Jeon C.O."/>
        </authorList>
    </citation>
    <scope>NUCLEOTIDE SEQUENCE [LARGE SCALE GENOMIC DNA]</scope>
    <source>
        <strain evidence="1 2">S88</strain>
    </source>
</reference>
<dbReference type="EMBL" id="CP146069">
    <property type="protein sequence ID" value="WWR46580.1"/>
    <property type="molecule type" value="Genomic_DNA"/>
</dbReference>
<accession>A0ABZ2HEZ9</accession>
<evidence type="ECO:0008006" key="3">
    <source>
        <dbReference type="Google" id="ProtNLM"/>
    </source>
</evidence>
<proteinExistence type="predicted"/>
<organism evidence="1 2">
    <name type="scientific">Roseovarius phycicola</name>
    <dbReference type="NCBI Taxonomy" id="3080976"/>
    <lineage>
        <taxon>Bacteria</taxon>
        <taxon>Pseudomonadati</taxon>
        <taxon>Pseudomonadota</taxon>
        <taxon>Alphaproteobacteria</taxon>
        <taxon>Rhodobacterales</taxon>
        <taxon>Roseobacteraceae</taxon>
        <taxon>Roseovarius</taxon>
    </lineage>
</organism>